<feature type="region of interest" description="Disordered" evidence="1">
    <location>
        <begin position="21"/>
        <end position="65"/>
    </location>
</feature>
<comment type="caution">
    <text evidence="2">The sequence shown here is derived from an EMBL/GenBank/DDBJ whole genome shotgun (WGS) entry which is preliminary data.</text>
</comment>
<dbReference type="SUPFAM" id="SSF56672">
    <property type="entry name" value="DNA/RNA polymerases"/>
    <property type="match status" value="1"/>
</dbReference>
<reference evidence="2 3" key="1">
    <citation type="submission" date="2019-07" db="EMBL/GenBank/DDBJ databases">
        <title>Reclasification of Spiribacter aquaticus.</title>
        <authorList>
            <person name="Leon M.J."/>
            <person name="Sanchez-Porro C."/>
            <person name="Ventosa A."/>
        </authorList>
    </citation>
    <scope>NUCLEOTIDE SEQUENCE [LARGE SCALE GENOMIC DNA]</scope>
    <source>
        <strain evidence="2 3">SP30</strain>
    </source>
</reference>
<gene>
    <name evidence="2" type="ORF">FPL11_03750</name>
</gene>
<evidence type="ECO:0000313" key="2">
    <source>
        <dbReference type="EMBL" id="TVO65212.1"/>
    </source>
</evidence>
<protein>
    <recommendedName>
        <fullName evidence="4">DUF4332 domain-containing protein</fullName>
    </recommendedName>
</protein>
<name>A0A557RJ72_9GAMM</name>
<proteinExistence type="predicted"/>
<evidence type="ECO:0000313" key="3">
    <source>
        <dbReference type="Proteomes" id="UP000316688"/>
    </source>
</evidence>
<organism evidence="2 3">
    <name type="scientific">Spiribacter aquaticus</name>
    <dbReference type="NCBI Taxonomy" id="1935996"/>
    <lineage>
        <taxon>Bacteria</taxon>
        <taxon>Pseudomonadati</taxon>
        <taxon>Pseudomonadota</taxon>
        <taxon>Gammaproteobacteria</taxon>
        <taxon>Chromatiales</taxon>
        <taxon>Ectothiorhodospiraceae</taxon>
        <taxon>Spiribacter</taxon>
    </lineage>
</organism>
<accession>A0A557RJ72</accession>
<evidence type="ECO:0000256" key="1">
    <source>
        <dbReference type="SAM" id="MobiDB-lite"/>
    </source>
</evidence>
<dbReference type="Proteomes" id="UP000316688">
    <property type="component" value="Unassembled WGS sequence"/>
</dbReference>
<feature type="compositionally biased region" description="Low complexity" evidence="1">
    <location>
        <begin position="40"/>
        <end position="53"/>
    </location>
</feature>
<dbReference type="EMBL" id="VMKP01000002">
    <property type="protein sequence ID" value="TVO65212.1"/>
    <property type="molecule type" value="Genomic_DNA"/>
</dbReference>
<keyword evidence="3" id="KW-1185">Reference proteome</keyword>
<dbReference type="AlphaFoldDB" id="A0A557RJ72"/>
<dbReference type="InterPro" id="IPR043502">
    <property type="entry name" value="DNA/RNA_pol_sf"/>
</dbReference>
<sequence length="116" mass="12716">MWNNLMRRWLEMATWWLPREENDTTHAPRQAAEPADSRAEAPAPAEAPVADTPASDDLTEIRGIGPAMQRRLTGLGIYSRADLAAADPETLTERLKADRAVVSQAQVAAWIDSAGH</sequence>
<dbReference type="Gene3D" id="1.10.150.20">
    <property type="entry name" value="5' to 3' exonuclease, C-terminal subdomain"/>
    <property type="match status" value="1"/>
</dbReference>
<dbReference type="Pfam" id="PF14520">
    <property type="entry name" value="HHH_5"/>
    <property type="match status" value="1"/>
</dbReference>
<evidence type="ECO:0008006" key="4">
    <source>
        <dbReference type="Google" id="ProtNLM"/>
    </source>
</evidence>